<name>F8PHH3_SERL3</name>
<dbReference type="Proteomes" id="UP000008063">
    <property type="component" value="Unassembled WGS sequence"/>
</dbReference>
<evidence type="ECO:0000313" key="2">
    <source>
        <dbReference type="Proteomes" id="UP000008063"/>
    </source>
</evidence>
<sequence length="71" mass="8194">MDGLPPNQRYREHFYRVIDGPNITRSEAQDVEICNRGPIGVKVPKMRTSQRMMEWMDCPQIEGVNCNSIGQ</sequence>
<accession>F8PHH3</accession>
<keyword evidence="2" id="KW-1185">Reference proteome</keyword>
<gene>
    <name evidence="1" type="ORF">SERLA73DRAFT_173816</name>
</gene>
<dbReference type="EMBL" id="GL945474">
    <property type="protein sequence ID" value="EGO04505.1"/>
    <property type="molecule type" value="Genomic_DNA"/>
</dbReference>
<dbReference type="HOGENOM" id="CLU_203410_0_0_1"/>
<dbReference type="AlphaFoldDB" id="F8PHH3"/>
<reference evidence="2" key="1">
    <citation type="journal article" date="2011" name="Science">
        <title>The plant cell wall-decomposing machinery underlies the functional diversity of forest fungi.</title>
        <authorList>
            <person name="Eastwood D.C."/>
            <person name="Floudas D."/>
            <person name="Binder M."/>
            <person name="Majcherczyk A."/>
            <person name="Schneider P."/>
            <person name="Aerts A."/>
            <person name="Asiegbu F.O."/>
            <person name="Baker S.E."/>
            <person name="Barry K."/>
            <person name="Bendiksby M."/>
            <person name="Blumentritt M."/>
            <person name="Coutinho P.M."/>
            <person name="Cullen D."/>
            <person name="de Vries R.P."/>
            <person name="Gathman A."/>
            <person name="Goodell B."/>
            <person name="Henrissat B."/>
            <person name="Ihrmark K."/>
            <person name="Kauserud H."/>
            <person name="Kohler A."/>
            <person name="LaButti K."/>
            <person name="Lapidus A."/>
            <person name="Lavin J.L."/>
            <person name="Lee Y.-H."/>
            <person name="Lindquist E."/>
            <person name="Lilly W."/>
            <person name="Lucas S."/>
            <person name="Morin E."/>
            <person name="Murat C."/>
            <person name="Oguiza J.A."/>
            <person name="Park J."/>
            <person name="Pisabarro A.G."/>
            <person name="Riley R."/>
            <person name="Rosling A."/>
            <person name="Salamov A."/>
            <person name="Schmidt O."/>
            <person name="Schmutz J."/>
            <person name="Skrede I."/>
            <person name="Stenlid J."/>
            <person name="Wiebenga A."/>
            <person name="Xie X."/>
            <person name="Kuees U."/>
            <person name="Hibbett D.S."/>
            <person name="Hoffmeister D."/>
            <person name="Hoegberg N."/>
            <person name="Martin F."/>
            <person name="Grigoriev I.V."/>
            <person name="Watkinson S.C."/>
        </authorList>
    </citation>
    <scope>NUCLEOTIDE SEQUENCE [LARGE SCALE GENOMIC DNA]</scope>
    <source>
        <strain evidence="2">strain S7.3</strain>
    </source>
</reference>
<evidence type="ECO:0000313" key="1">
    <source>
        <dbReference type="EMBL" id="EGO04505.1"/>
    </source>
</evidence>
<proteinExistence type="predicted"/>
<protein>
    <submittedName>
        <fullName evidence="1">Uncharacterized protein</fullName>
    </submittedName>
</protein>
<dbReference type="InParanoid" id="F8PHH3"/>
<organism evidence="2">
    <name type="scientific">Serpula lacrymans var. lacrymans (strain S7.3)</name>
    <name type="common">Dry rot fungus</name>
    <dbReference type="NCBI Taxonomy" id="936435"/>
    <lineage>
        <taxon>Eukaryota</taxon>
        <taxon>Fungi</taxon>
        <taxon>Dikarya</taxon>
        <taxon>Basidiomycota</taxon>
        <taxon>Agaricomycotina</taxon>
        <taxon>Agaricomycetes</taxon>
        <taxon>Agaricomycetidae</taxon>
        <taxon>Boletales</taxon>
        <taxon>Coniophorineae</taxon>
        <taxon>Serpulaceae</taxon>
        <taxon>Serpula</taxon>
    </lineage>
</organism>